<proteinExistence type="predicted"/>
<feature type="compositionally biased region" description="Acidic residues" evidence="2">
    <location>
        <begin position="56"/>
        <end position="68"/>
    </location>
</feature>
<feature type="compositionally biased region" description="Polar residues" evidence="2">
    <location>
        <begin position="69"/>
        <end position="107"/>
    </location>
</feature>
<feature type="coiled-coil region" evidence="1">
    <location>
        <begin position="151"/>
        <end position="178"/>
    </location>
</feature>
<dbReference type="EMBL" id="KZ613465">
    <property type="protein sequence ID" value="PMD27863.1"/>
    <property type="molecule type" value="Genomic_DNA"/>
</dbReference>
<dbReference type="Proteomes" id="UP000235672">
    <property type="component" value="Unassembled WGS sequence"/>
</dbReference>
<organism evidence="3 4">
    <name type="scientific">Hyaloscypha hepaticicola</name>
    <dbReference type="NCBI Taxonomy" id="2082293"/>
    <lineage>
        <taxon>Eukaryota</taxon>
        <taxon>Fungi</taxon>
        <taxon>Dikarya</taxon>
        <taxon>Ascomycota</taxon>
        <taxon>Pezizomycotina</taxon>
        <taxon>Leotiomycetes</taxon>
        <taxon>Helotiales</taxon>
        <taxon>Hyaloscyphaceae</taxon>
        <taxon>Hyaloscypha</taxon>
    </lineage>
</organism>
<feature type="compositionally biased region" description="Basic and acidic residues" evidence="2">
    <location>
        <begin position="430"/>
        <end position="439"/>
    </location>
</feature>
<evidence type="ECO:0000256" key="1">
    <source>
        <dbReference type="SAM" id="Coils"/>
    </source>
</evidence>
<name>A0A2J6QNM9_9HELO</name>
<feature type="compositionally biased region" description="Polar residues" evidence="2">
    <location>
        <begin position="17"/>
        <end position="27"/>
    </location>
</feature>
<feature type="region of interest" description="Disordered" evidence="2">
    <location>
        <begin position="430"/>
        <end position="471"/>
    </location>
</feature>
<reference evidence="3 4" key="1">
    <citation type="submission" date="2016-05" db="EMBL/GenBank/DDBJ databases">
        <title>A degradative enzymes factory behind the ericoid mycorrhizal symbiosis.</title>
        <authorList>
            <consortium name="DOE Joint Genome Institute"/>
            <person name="Martino E."/>
            <person name="Morin E."/>
            <person name="Grelet G."/>
            <person name="Kuo A."/>
            <person name="Kohler A."/>
            <person name="Daghino S."/>
            <person name="Barry K."/>
            <person name="Choi C."/>
            <person name="Cichocki N."/>
            <person name="Clum A."/>
            <person name="Copeland A."/>
            <person name="Hainaut M."/>
            <person name="Haridas S."/>
            <person name="Labutti K."/>
            <person name="Lindquist E."/>
            <person name="Lipzen A."/>
            <person name="Khouja H.-R."/>
            <person name="Murat C."/>
            <person name="Ohm R."/>
            <person name="Olson A."/>
            <person name="Spatafora J."/>
            <person name="Veneault-Fourrey C."/>
            <person name="Henrissat B."/>
            <person name="Grigoriev I."/>
            <person name="Martin F."/>
            <person name="Perotto S."/>
        </authorList>
    </citation>
    <scope>NUCLEOTIDE SEQUENCE [LARGE SCALE GENOMIC DNA]</scope>
    <source>
        <strain evidence="3 4">UAMH 7357</strain>
    </source>
</reference>
<gene>
    <name evidence="3" type="ORF">NA56DRAFT_721683</name>
</gene>
<sequence>MSLSGEFNGHSEDTCERSQNTNGTDSRPVTLVDDFRSSKSSHPSDSNTLAPHNREDEDWEEISCDDSGESNSDWSLVTDSESTGVPLSDHVQATSQSGPSASTQTSPLITNRVGSSSNPTSTATGNFGNIIFTNQNGILQLFGASPCNKGLFGCKSQIQGLEKEIEKLLAENKKVTELQKFRDEMPGMFLAQVEESDKWQGRVEVLEKEAKQRTETFESEKMELQKEISKLRKQRENEQRNRWAASVTALDHINHIQKLELNLIQRDTRIQWLEAELEREKWRKHVAQRQVASYQEELEQRTVVDPEELASMHAIIDDYEIKESRHQAQLQEQQNTIQSLEKKVVDLTKQLEEPGKPGNECNVAALRTVLGDYNRHLSNLKQEKEDLEAAIYILGTHRGKSKHLIETLQHKMIAPCKRCRKLKGKVKQLEESGRERDATARTVLRNQEGLFEKLEKERQELESTGKDSPEL</sequence>
<feature type="region of interest" description="Disordered" evidence="2">
    <location>
        <begin position="1"/>
        <end position="107"/>
    </location>
</feature>
<evidence type="ECO:0000313" key="3">
    <source>
        <dbReference type="EMBL" id="PMD27863.1"/>
    </source>
</evidence>
<dbReference type="AlphaFoldDB" id="A0A2J6QNM9"/>
<feature type="coiled-coil region" evidence="1">
    <location>
        <begin position="207"/>
        <end position="241"/>
    </location>
</feature>
<protein>
    <submittedName>
        <fullName evidence="3">Uncharacterized protein</fullName>
    </submittedName>
</protein>
<feature type="coiled-coil region" evidence="1">
    <location>
        <begin position="277"/>
        <end position="390"/>
    </location>
</feature>
<accession>A0A2J6QNM9</accession>
<keyword evidence="4" id="KW-1185">Reference proteome</keyword>
<evidence type="ECO:0000256" key="2">
    <source>
        <dbReference type="SAM" id="MobiDB-lite"/>
    </source>
</evidence>
<keyword evidence="1" id="KW-0175">Coiled coil</keyword>
<feature type="compositionally biased region" description="Polar residues" evidence="2">
    <location>
        <begin position="38"/>
        <end position="50"/>
    </location>
</feature>
<evidence type="ECO:0000313" key="4">
    <source>
        <dbReference type="Proteomes" id="UP000235672"/>
    </source>
</evidence>
<feature type="compositionally biased region" description="Basic and acidic residues" evidence="2">
    <location>
        <begin position="450"/>
        <end position="471"/>
    </location>
</feature>